<dbReference type="Pfam" id="PF17948">
    <property type="entry name" value="DnaT"/>
    <property type="match status" value="3"/>
</dbReference>
<evidence type="ECO:0000256" key="1">
    <source>
        <dbReference type="SAM" id="MobiDB-lite"/>
    </source>
</evidence>
<feature type="region of interest" description="Disordered" evidence="1">
    <location>
        <begin position="101"/>
        <end position="174"/>
    </location>
</feature>
<dbReference type="Proteomes" id="UP000029640">
    <property type="component" value="Unassembled WGS sequence"/>
</dbReference>
<name>A0A095WYR8_9GAMM</name>
<gene>
    <name evidence="3" type="ORF">HRUBRA_01617</name>
</gene>
<dbReference type="EMBL" id="AUVB01000047">
    <property type="protein sequence ID" value="KGE03769.1"/>
    <property type="molecule type" value="Genomic_DNA"/>
</dbReference>
<feature type="compositionally biased region" description="Basic and acidic residues" evidence="1">
    <location>
        <begin position="403"/>
        <end position="420"/>
    </location>
</feature>
<feature type="domain" description="DnaT DNA-binding" evidence="2">
    <location>
        <begin position="173"/>
        <end position="237"/>
    </location>
</feature>
<dbReference type="eggNOG" id="ENOG502Z86C">
    <property type="taxonomic scope" value="Bacteria"/>
</dbReference>
<evidence type="ECO:0000313" key="3">
    <source>
        <dbReference type="EMBL" id="KGE03769.1"/>
    </source>
</evidence>
<dbReference type="AlphaFoldDB" id="A0A095WYR8"/>
<dbReference type="Gene3D" id="1.10.8.1180">
    <property type="match status" value="3"/>
</dbReference>
<dbReference type="InterPro" id="IPR040480">
    <property type="entry name" value="DnaT_DNA_bind"/>
</dbReference>
<comment type="caution">
    <text evidence="3">The sequence shown here is derived from an EMBL/GenBank/DDBJ whole genome shotgun (WGS) entry which is preliminary data.</text>
</comment>
<feature type="domain" description="DnaT DNA-binding" evidence="2">
    <location>
        <begin position="321"/>
        <end position="384"/>
    </location>
</feature>
<evidence type="ECO:0000259" key="2">
    <source>
        <dbReference type="Pfam" id="PF17948"/>
    </source>
</evidence>
<proteinExistence type="predicted"/>
<feature type="domain" description="DnaT DNA-binding" evidence="2">
    <location>
        <begin position="248"/>
        <end position="313"/>
    </location>
</feature>
<keyword evidence="4" id="KW-1185">Reference proteome</keyword>
<dbReference type="HOGENOM" id="CLU_771177_0_0_6"/>
<accession>A0A095WYR8</accession>
<feature type="region of interest" description="Disordered" evidence="1">
    <location>
        <begin position="386"/>
        <end position="420"/>
    </location>
</feature>
<sequence length="420" mass="46917">MTESSLIPEQQLLFSPGLAATIGLEEAILLQYLHGLLRHLPADHHGPAGWVSVSRGRLLAALPFWNDADLTRVCQHLVDLGVLQVRQAAGSEALSFALDHGPAAAGRQREDAPPPADSARGSSAPAGTGPQAPSAHSDAGMRGPQPERTDAGPGPRFPPGAPIPATRPRAGLLPAGWQPGEDLLQLLALNHNIPRAFALEQLEDFVFYWRERGETSHAWENKFRQHVLSCWRRQQQDAAEAFRTTPVPLDGHWKPSADALEILLRAGVARDFIADSIPEFVLYWRERGSAPEALNTRFVQHIRRQWARYRSSREHSTEPARIPPDWQPSADVFDILELSHIDAGFAKALVPEFVLYWRDSNQLHSSWNSKFLQHVKYHWARHNQFTARDRSHDGQQGTGRAGRTRDRSLEQDLHDTSWAD</sequence>
<reference evidence="3 4" key="1">
    <citation type="journal article" date="2014" name="Genome Announc.">
        <title>Genome Sequence of Gammaproteobacterial Pseudohaliea rubra Type Strain DSM 19751, Isolated from Coastal Seawater of the Mediterranean Sea.</title>
        <authorList>
            <person name="Spring S."/>
            <person name="Fiebig A."/>
            <person name="Riedel T."/>
            <person name="Goker M."/>
            <person name="Klenk H.P."/>
        </authorList>
    </citation>
    <scope>NUCLEOTIDE SEQUENCE [LARGE SCALE GENOMIC DNA]</scope>
    <source>
        <strain evidence="3 4">DSM 19751</strain>
    </source>
</reference>
<dbReference type="OrthoDB" id="5718012at2"/>
<dbReference type="STRING" id="1265313.HRUBRA_01617"/>
<organism evidence="3 4">
    <name type="scientific">Pseudohaliea rubra DSM 19751</name>
    <dbReference type="NCBI Taxonomy" id="1265313"/>
    <lineage>
        <taxon>Bacteria</taxon>
        <taxon>Pseudomonadati</taxon>
        <taxon>Pseudomonadota</taxon>
        <taxon>Gammaproteobacteria</taxon>
        <taxon>Cellvibrionales</taxon>
        <taxon>Halieaceae</taxon>
        <taxon>Pseudohaliea</taxon>
    </lineage>
</organism>
<dbReference type="RefSeq" id="WP_035517204.1">
    <property type="nucleotide sequence ID" value="NZ_KN234776.1"/>
</dbReference>
<evidence type="ECO:0000313" key="4">
    <source>
        <dbReference type="Proteomes" id="UP000029640"/>
    </source>
</evidence>
<protein>
    <recommendedName>
        <fullName evidence="2">DnaT DNA-binding domain-containing protein</fullName>
    </recommendedName>
</protein>